<proteinExistence type="predicted"/>
<gene>
    <name evidence="1" type="ORF">KCG35_07960</name>
</gene>
<evidence type="ECO:0000313" key="1">
    <source>
        <dbReference type="EMBL" id="MBU2710990.1"/>
    </source>
</evidence>
<dbReference type="EMBL" id="JAGSOY010000013">
    <property type="protein sequence ID" value="MBU2710990.1"/>
    <property type="molecule type" value="Genomic_DNA"/>
</dbReference>
<protein>
    <submittedName>
        <fullName evidence="1">Uncharacterized protein</fullName>
    </submittedName>
</protein>
<accession>A0ABS5ZAD2</accession>
<organism evidence="1 2">
    <name type="scientific">Zooshikella harenae</name>
    <dbReference type="NCBI Taxonomy" id="2827238"/>
    <lineage>
        <taxon>Bacteria</taxon>
        <taxon>Pseudomonadati</taxon>
        <taxon>Pseudomonadota</taxon>
        <taxon>Gammaproteobacteria</taxon>
        <taxon>Oceanospirillales</taxon>
        <taxon>Zooshikellaceae</taxon>
        <taxon>Zooshikella</taxon>
    </lineage>
</organism>
<reference evidence="1 2" key="1">
    <citation type="submission" date="2021-04" db="EMBL/GenBank/DDBJ databases">
        <authorList>
            <person name="Pira H."/>
            <person name="Risdian C."/>
            <person name="Wink J."/>
        </authorList>
    </citation>
    <scope>NUCLEOTIDE SEQUENCE [LARGE SCALE GENOMIC DNA]</scope>
    <source>
        <strain evidence="1 2">WH53</strain>
    </source>
</reference>
<comment type="caution">
    <text evidence="1">The sequence shown here is derived from an EMBL/GenBank/DDBJ whole genome shotgun (WGS) entry which is preliminary data.</text>
</comment>
<name>A0ABS5ZAD2_9GAMM</name>
<dbReference type="Proteomes" id="UP000690515">
    <property type="component" value="Unassembled WGS sequence"/>
</dbReference>
<sequence>MLRNAVKPVCIVLSLCLTPILSYGETHTDASSKTESVKSDTVKKESYLSYGETLSQILIQFKNKPVTLVLSSGQELSGTVESINDSLVVIKALKGREFYDAVVRHSMIDALIVRRDK</sequence>
<keyword evidence="2" id="KW-1185">Reference proteome</keyword>
<dbReference type="RefSeq" id="WP_215819153.1">
    <property type="nucleotide sequence ID" value="NZ_JAGSOY010000013.1"/>
</dbReference>
<evidence type="ECO:0000313" key="2">
    <source>
        <dbReference type="Proteomes" id="UP000690515"/>
    </source>
</evidence>